<dbReference type="SUPFAM" id="SSF53697">
    <property type="entry name" value="SIS domain"/>
    <property type="match status" value="1"/>
</dbReference>
<dbReference type="CDD" id="cd05013">
    <property type="entry name" value="SIS_RpiR"/>
    <property type="match status" value="1"/>
</dbReference>
<dbReference type="InterPro" id="IPR035472">
    <property type="entry name" value="RpiR-like_SIS"/>
</dbReference>
<gene>
    <name evidence="6" type="ORF">DI533_19570</name>
</gene>
<accession>A0A2W5RXF8</accession>
<dbReference type="InterPro" id="IPR047640">
    <property type="entry name" value="RpiR-like"/>
</dbReference>
<dbReference type="PROSITE" id="PS51464">
    <property type="entry name" value="SIS"/>
    <property type="match status" value="1"/>
</dbReference>
<dbReference type="Gene3D" id="1.10.10.10">
    <property type="entry name" value="Winged helix-like DNA-binding domain superfamily/Winged helix DNA-binding domain"/>
    <property type="match status" value="1"/>
</dbReference>
<evidence type="ECO:0000259" key="5">
    <source>
        <dbReference type="PROSITE" id="PS51464"/>
    </source>
</evidence>
<dbReference type="InterPro" id="IPR000281">
    <property type="entry name" value="HTH_RpiR"/>
</dbReference>
<evidence type="ECO:0000313" key="7">
    <source>
        <dbReference type="Proteomes" id="UP000248975"/>
    </source>
</evidence>
<dbReference type="GO" id="GO:0097367">
    <property type="term" value="F:carbohydrate derivative binding"/>
    <property type="evidence" value="ECO:0007669"/>
    <property type="project" value="InterPro"/>
</dbReference>
<dbReference type="Pfam" id="PF01380">
    <property type="entry name" value="SIS"/>
    <property type="match status" value="1"/>
</dbReference>
<dbReference type="Gene3D" id="3.40.50.10490">
    <property type="entry name" value="Glucose-6-phosphate isomerase like protein, domain 1"/>
    <property type="match status" value="1"/>
</dbReference>
<dbReference type="PROSITE" id="PS51071">
    <property type="entry name" value="HTH_RPIR"/>
    <property type="match status" value="1"/>
</dbReference>
<reference evidence="6 7" key="1">
    <citation type="submission" date="2017-08" db="EMBL/GenBank/DDBJ databases">
        <title>Infants hospitalized years apart are colonized by the same room-sourced microbial strains.</title>
        <authorList>
            <person name="Brooks B."/>
            <person name="Olm M.R."/>
            <person name="Firek B.A."/>
            <person name="Baker R."/>
            <person name="Thomas B.C."/>
            <person name="Morowitz M.J."/>
            <person name="Banfield J.F."/>
        </authorList>
    </citation>
    <scope>NUCLEOTIDE SEQUENCE [LARGE SCALE GENOMIC DNA]</scope>
    <source>
        <strain evidence="6">S2_003_000_R2_11</strain>
    </source>
</reference>
<dbReference type="InterPro" id="IPR009057">
    <property type="entry name" value="Homeodomain-like_sf"/>
</dbReference>
<dbReference type="PANTHER" id="PTHR30514:SF18">
    <property type="entry name" value="RPIR-FAMILY TRANSCRIPTIONAL REGULATOR"/>
    <property type="match status" value="1"/>
</dbReference>
<evidence type="ECO:0000313" key="6">
    <source>
        <dbReference type="EMBL" id="PZQ95271.1"/>
    </source>
</evidence>
<dbReference type="GO" id="GO:0003677">
    <property type="term" value="F:DNA binding"/>
    <property type="evidence" value="ECO:0007669"/>
    <property type="project" value="UniProtKB-KW"/>
</dbReference>
<dbReference type="InterPro" id="IPR001347">
    <property type="entry name" value="SIS_dom"/>
</dbReference>
<protein>
    <submittedName>
        <fullName evidence="6">Silent information regulator protein Sir2</fullName>
    </submittedName>
</protein>
<feature type="domain" description="HTH rpiR-type" evidence="4">
    <location>
        <begin position="13"/>
        <end position="89"/>
    </location>
</feature>
<organism evidence="6 7">
    <name type="scientific">Cereibacter sphaeroides</name>
    <name type="common">Rhodobacter sphaeroides</name>
    <dbReference type="NCBI Taxonomy" id="1063"/>
    <lineage>
        <taxon>Bacteria</taxon>
        <taxon>Pseudomonadati</taxon>
        <taxon>Pseudomonadota</taxon>
        <taxon>Alphaproteobacteria</taxon>
        <taxon>Rhodobacterales</taxon>
        <taxon>Paracoccaceae</taxon>
        <taxon>Cereibacter</taxon>
    </lineage>
</organism>
<dbReference type="InterPro" id="IPR036388">
    <property type="entry name" value="WH-like_DNA-bd_sf"/>
</dbReference>
<keyword evidence="2" id="KW-0238">DNA-binding</keyword>
<dbReference type="EMBL" id="QFQS01000008">
    <property type="protein sequence ID" value="PZQ95271.1"/>
    <property type="molecule type" value="Genomic_DNA"/>
</dbReference>
<evidence type="ECO:0000256" key="2">
    <source>
        <dbReference type="ARBA" id="ARBA00023125"/>
    </source>
</evidence>
<comment type="caution">
    <text evidence="6">The sequence shown here is derived from an EMBL/GenBank/DDBJ whole genome shotgun (WGS) entry which is preliminary data.</text>
</comment>
<evidence type="ECO:0000256" key="1">
    <source>
        <dbReference type="ARBA" id="ARBA00023015"/>
    </source>
</evidence>
<dbReference type="PANTHER" id="PTHR30514">
    <property type="entry name" value="GLUCOKINASE"/>
    <property type="match status" value="1"/>
</dbReference>
<keyword evidence="1" id="KW-0805">Transcription regulation</keyword>
<dbReference type="Pfam" id="PF01418">
    <property type="entry name" value="HTH_6"/>
    <property type="match status" value="1"/>
</dbReference>
<dbReference type="SUPFAM" id="SSF46689">
    <property type="entry name" value="Homeodomain-like"/>
    <property type="match status" value="1"/>
</dbReference>
<name>A0A2W5RXF8_CERSP</name>
<keyword evidence="3" id="KW-0804">Transcription</keyword>
<evidence type="ECO:0000259" key="4">
    <source>
        <dbReference type="PROSITE" id="PS51071"/>
    </source>
</evidence>
<evidence type="ECO:0000256" key="3">
    <source>
        <dbReference type="ARBA" id="ARBA00023163"/>
    </source>
</evidence>
<dbReference type="InterPro" id="IPR046348">
    <property type="entry name" value="SIS_dom_sf"/>
</dbReference>
<dbReference type="GO" id="GO:0003700">
    <property type="term" value="F:DNA-binding transcription factor activity"/>
    <property type="evidence" value="ECO:0007669"/>
    <property type="project" value="InterPro"/>
</dbReference>
<dbReference type="Proteomes" id="UP000248975">
    <property type="component" value="Unassembled WGS sequence"/>
</dbReference>
<feature type="domain" description="SIS" evidence="5">
    <location>
        <begin position="139"/>
        <end position="276"/>
    </location>
</feature>
<proteinExistence type="predicted"/>
<dbReference type="GO" id="GO:1901135">
    <property type="term" value="P:carbohydrate derivative metabolic process"/>
    <property type="evidence" value="ECO:0007669"/>
    <property type="project" value="InterPro"/>
</dbReference>
<dbReference type="AlphaFoldDB" id="A0A2W5RXF8"/>
<sequence>MNDTNVSSAVTSAEILERLQILRSDLTPELRKVATFLLEHPNEIGVTSIRKLAALANVKANTLVRLSRTLGMDSYESFREVFRAEIRQGRETYPDRARWLQSVSHKGQLGGLYAASAEASIDNLEGFYSATDHAAIDRAAKAIVAARRSYVLGVGVTNPVAQNFAYLAGMAIDGIQALPNGGTLPVDGLARADHRDVLIAMTFRPYRTEIVEAVNIARAQGVPVIAVSDSLASPIMASAQHRFIVPTETPQFFTSTVALTAFFEVLLAFIIADAGEDVVASIEAFHSRRHALGIYVEDEGSES</sequence>